<evidence type="ECO:0000313" key="2">
    <source>
        <dbReference type="EMBL" id="GMI51719.1"/>
    </source>
</evidence>
<gene>
    <name evidence="2" type="ORF">TeGR_g1903</name>
</gene>
<feature type="region of interest" description="Disordered" evidence="1">
    <location>
        <begin position="433"/>
        <end position="455"/>
    </location>
</feature>
<accession>A0ABQ6NB09</accession>
<feature type="region of interest" description="Disordered" evidence="1">
    <location>
        <begin position="1"/>
        <end position="22"/>
    </location>
</feature>
<dbReference type="Proteomes" id="UP001165060">
    <property type="component" value="Unassembled WGS sequence"/>
</dbReference>
<organism evidence="2 3">
    <name type="scientific">Tetraparma gracilis</name>
    <dbReference type="NCBI Taxonomy" id="2962635"/>
    <lineage>
        <taxon>Eukaryota</taxon>
        <taxon>Sar</taxon>
        <taxon>Stramenopiles</taxon>
        <taxon>Ochrophyta</taxon>
        <taxon>Bolidophyceae</taxon>
        <taxon>Parmales</taxon>
        <taxon>Triparmaceae</taxon>
        <taxon>Tetraparma</taxon>
    </lineage>
</organism>
<proteinExistence type="predicted"/>
<dbReference type="EMBL" id="BRYB01006559">
    <property type="protein sequence ID" value="GMI51719.1"/>
    <property type="molecule type" value="Genomic_DNA"/>
</dbReference>
<feature type="compositionally biased region" description="Basic residues" evidence="1">
    <location>
        <begin position="307"/>
        <end position="316"/>
    </location>
</feature>
<reference evidence="2 3" key="1">
    <citation type="journal article" date="2023" name="Commun. Biol.">
        <title>Genome analysis of Parmales, the sister group of diatoms, reveals the evolutionary specialization of diatoms from phago-mixotrophs to photoautotrophs.</title>
        <authorList>
            <person name="Ban H."/>
            <person name="Sato S."/>
            <person name="Yoshikawa S."/>
            <person name="Yamada K."/>
            <person name="Nakamura Y."/>
            <person name="Ichinomiya M."/>
            <person name="Sato N."/>
            <person name="Blanc-Mathieu R."/>
            <person name="Endo H."/>
            <person name="Kuwata A."/>
            <person name="Ogata H."/>
        </authorList>
    </citation>
    <scope>NUCLEOTIDE SEQUENCE [LARGE SCALE GENOMIC DNA]</scope>
</reference>
<keyword evidence="3" id="KW-1185">Reference proteome</keyword>
<feature type="region of interest" description="Disordered" evidence="1">
    <location>
        <begin position="52"/>
        <end position="99"/>
    </location>
</feature>
<feature type="compositionally biased region" description="Basic and acidic residues" evidence="1">
    <location>
        <begin position="89"/>
        <end position="99"/>
    </location>
</feature>
<name>A0ABQ6NB09_9STRA</name>
<feature type="compositionally biased region" description="Low complexity" evidence="1">
    <location>
        <begin position="330"/>
        <end position="340"/>
    </location>
</feature>
<feature type="compositionally biased region" description="Basic residues" evidence="1">
    <location>
        <begin position="446"/>
        <end position="455"/>
    </location>
</feature>
<sequence>MSKNQQKALEAAAAASRAMEPGYPGPEYAPYDLIVAKKRAKNAAFLESMGLSGNGQKVNMKADNAKKKAKAAARRKAMAKKQKPATPPGKERRSSRVSKEPVLFEALPADAGHYISDDEEGPRKPRRTYVARSRIADEGFALTAEQQKEMDTACGLNFLNKLEEWLRVKDQVSEQNCRSVMQRASQLASGEGIGYRHWPASQVFRKGVKITPGSDFVEMFQDALAFIAKQRERDLSNGWLLTHPIRKLMLFQQFIYKNPKFLESEVSISSFMNNEGDYGGRGSAGSWEESAESEEEPEAEEVEAGKKAKKSPKKKSAAVTPPVSPKPPAKKAASPKRTSAGRAMPALGSQVSVQAGHRAFPGIVSEVDVSEIPDSAPRWSKREVAGFVVAWEGEASESFVELESARWTVTREPEPPAEFDPCAVVGEALATTKTKGKRRGGEKAVAKKAARKLKQ</sequence>
<feature type="compositionally biased region" description="Low complexity" evidence="1">
    <location>
        <begin position="8"/>
        <end position="22"/>
    </location>
</feature>
<evidence type="ECO:0000256" key="1">
    <source>
        <dbReference type="SAM" id="MobiDB-lite"/>
    </source>
</evidence>
<feature type="compositionally biased region" description="Basic residues" evidence="1">
    <location>
        <begin position="67"/>
        <end position="83"/>
    </location>
</feature>
<protein>
    <submittedName>
        <fullName evidence="2">Uncharacterized protein</fullName>
    </submittedName>
</protein>
<feature type="compositionally biased region" description="Acidic residues" evidence="1">
    <location>
        <begin position="289"/>
        <end position="302"/>
    </location>
</feature>
<evidence type="ECO:0000313" key="3">
    <source>
        <dbReference type="Proteomes" id="UP001165060"/>
    </source>
</evidence>
<comment type="caution">
    <text evidence="2">The sequence shown here is derived from an EMBL/GenBank/DDBJ whole genome shotgun (WGS) entry which is preliminary data.</text>
</comment>
<feature type="region of interest" description="Disordered" evidence="1">
    <location>
        <begin position="277"/>
        <end position="342"/>
    </location>
</feature>